<accession>A0A922MMT0</accession>
<evidence type="ECO:0000313" key="3">
    <source>
        <dbReference type="Proteomes" id="UP000814243"/>
    </source>
</evidence>
<feature type="region of interest" description="Disordered" evidence="1">
    <location>
        <begin position="194"/>
        <end position="251"/>
    </location>
</feature>
<organism evidence="2 3">
    <name type="scientific">Spodoptera exigua</name>
    <name type="common">Beet armyworm</name>
    <name type="synonym">Noctua fulgens</name>
    <dbReference type="NCBI Taxonomy" id="7107"/>
    <lineage>
        <taxon>Eukaryota</taxon>
        <taxon>Metazoa</taxon>
        <taxon>Ecdysozoa</taxon>
        <taxon>Arthropoda</taxon>
        <taxon>Hexapoda</taxon>
        <taxon>Insecta</taxon>
        <taxon>Pterygota</taxon>
        <taxon>Neoptera</taxon>
        <taxon>Endopterygota</taxon>
        <taxon>Lepidoptera</taxon>
        <taxon>Glossata</taxon>
        <taxon>Ditrysia</taxon>
        <taxon>Noctuoidea</taxon>
        <taxon>Noctuidae</taxon>
        <taxon>Amphipyrinae</taxon>
        <taxon>Spodoptera</taxon>
    </lineage>
</organism>
<sequence>MARSTRKMLDFALVSLKTIRPVVSKAWGSTKGFIMETPVKPLVCNRGVDKLESLVDRMASRLYYNLETLRDKQLPEEAKYLEQELFEVKRKIDCISKNLHYAGATSWKYLKVEAVPPFTYNFFNGAPGRKLESIVGNLTNRVIRGIENQIKEIDAEAERTRLEIEAAIKAREEKAKADAIKKEAERVKEAKKAAEAIKKAKAEAAQRQAELEAAKAKEKPKEKPKKRGKRGERGRKGRRQPKRGRGRDKKK</sequence>
<protein>
    <submittedName>
        <fullName evidence="2">Uncharacterized protein</fullName>
    </submittedName>
</protein>
<evidence type="ECO:0000313" key="2">
    <source>
        <dbReference type="EMBL" id="KAH9639941.1"/>
    </source>
</evidence>
<dbReference type="AlphaFoldDB" id="A0A922MMT0"/>
<dbReference type="Proteomes" id="UP000814243">
    <property type="component" value="Unassembled WGS sequence"/>
</dbReference>
<feature type="compositionally biased region" description="Basic residues" evidence="1">
    <location>
        <begin position="222"/>
        <end position="251"/>
    </location>
</feature>
<reference evidence="2" key="1">
    <citation type="journal article" date="2021" name="G3 (Bethesda)">
        <title>Genome and transcriptome analysis of the beet armyworm Spodoptera exigua reveals targets for pest control. .</title>
        <authorList>
            <person name="Simon S."/>
            <person name="Breeschoten T."/>
            <person name="Jansen H.J."/>
            <person name="Dirks R.P."/>
            <person name="Schranz M.E."/>
            <person name="Ros V.I.D."/>
        </authorList>
    </citation>
    <scope>NUCLEOTIDE SEQUENCE</scope>
    <source>
        <strain evidence="2">TB_SE_WUR_2020</strain>
    </source>
</reference>
<dbReference type="EMBL" id="JACEFF010000298">
    <property type="protein sequence ID" value="KAH9639941.1"/>
    <property type="molecule type" value="Genomic_DNA"/>
</dbReference>
<gene>
    <name evidence="2" type="ORF">HF086_002855</name>
</gene>
<comment type="caution">
    <text evidence="2">The sequence shown here is derived from an EMBL/GenBank/DDBJ whole genome shotgun (WGS) entry which is preliminary data.</text>
</comment>
<evidence type="ECO:0000256" key="1">
    <source>
        <dbReference type="SAM" id="MobiDB-lite"/>
    </source>
</evidence>
<feature type="compositionally biased region" description="Basic and acidic residues" evidence="1">
    <location>
        <begin position="194"/>
        <end position="221"/>
    </location>
</feature>
<proteinExistence type="predicted"/>
<name>A0A922MMT0_SPOEX</name>